<dbReference type="Pfam" id="PF01986">
    <property type="entry name" value="DUF123"/>
    <property type="match status" value="1"/>
</dbReference>
<reference evidence="1 2" key="1">
    <citation type="submission" date="2016-05" db="EMBL/GenBank/DDBJ databases">
        <authorList>
            <person name="Lavstsen T."/>
            <person name="Jespersen J.S."/>
        </authorList>
    </citation>
    <scope>NUCLEOTIDE SEQUENCE [LARGE SCALE GENOMIC DNA]</scope>
    <source>
        <strain evidence="1 2">B7-9</strain>
    </source>
</reference>
<dbReference type="CDD" id="cd10441">
    <property type="entry name" value="GIY-YIG_COG1833"/>
    <property type="match status" value="1"/>
</dbReference>
<proteinExistence type="predicted"/>
<comment type="caution">
    <text evidence="1">The sequence shown here is derived from an EMBL/GenBank/DDBJ whole genome shotgun (WGS) entry which is preliminary data.</text>
</comment>
<dbReference type="AlphaFoldDB" id="A0A2H3KPR6"/>
<keyword evidence="2" id="KW-1185">Reference proteome</keyword>
<dbReference type="PANTHER" id="PTHR37460">
    <property type="entry name" value="ENDONUCLEASE III"/>
    <property type="match status" value="1"/>
</dbReference>
<dbReference type="PANTHER" id="PTHR37460:SF1">
    <property type="entry name" value="ENDONUCLEASE III"/>
    <property type="match status" value="1"/>
</dbReference>
<evidence type="ECO:0000313" key="2">
    <source>
        <dbReference type="Proteomes" id="UP000220922"/>
    </source>
</evidence>
<protein>
    <recommendedName>
        <fullName evidence="3">GIY-YIG domain-containing protein</fullName>
    </recommendedName>
</protein>
<sequence>MKGTYILVLQLDQTLTQLQIGRLGSFAFAPGFYLYVGSAFGSGGLAARLKHHANAHKPRLHWHIDYLRAQAHLRAAWTLTGTGRMEHAWCRALASVSGVTMPVPGFGASDSPCSTHLFALATAPHPTLLAEVIFGSLDPTQSAHVQLDIHLFD</sequence>
<evidence type="ECO:0000313" key="1">
    <source>
        <dbReference type="EMBL" id="PDV99437.1"/>
    </source>
</evidence>
<gene>
    <name evidence="1" type="ORF">A9Q02_12410</name>
</gene>
<dbReference type="Proteomes" id="UP000220922">
    <property type="component" value="Unassembled WGS sequence"/>
</dbReference>
<dbReference type="EMBL" id="LYXE01000072">
    <property type="protein sequence ID" value="PDV99437.1"/>
    <property type="molecule type" value="Genomic_DNA"/>
</dbReference>
<dbReference type="OrthoDB" id="9802365at2"/>
<evidence type="ECO:0008006" key="3">
    <source>
        <dbReference type="Google" id="ProtNLM"/>
    </source>
</evidence>
<dbReference type="RefSeq" id="WP_097651911.1">
    <property type="nucleotide sequence ID" value="NZ_LYXE01000072.1"/>
</dbReference>
<name>A0A2H3KPR6_9CHLR</name>
<organism evidence="1 2">
    <name type="scientific">Candidatus Chloroploca asiatica</name>
    <dbReference type="NCBI Taxonomy" id="1506545"/>
    <lineage>
        <taxon>Bacteria</taxon>
        <taxon>Bacillati</taxon>
        <taxon>Chloroflexota</taxon>
        <taxon>Chloroflexia</taxon>
        <taxon>Chloroflexales</taxon>
        <taxon>Chloroflexineae</taxon>
        <taxon>Oscillochloridaceae</taxon>
        <taxon>Candidatus Chloroploca</taxon>
    </lineage>
</organism>
<dbReference type="InterPro" id="IPR002837">
    <property type="entry name" value="DUF123"/>
</dbReference>
<accession>A0A2H3KPR6</accession>